<dbReference type="AlphaFoldDB" id="A0A9N9MSA2"/>
<evidence type="ECO:0000256" key="5">
    <source>
        <dbReference type="ARBA" id="ARBA00022776"/>
    </source>
</evidence>
<evidence type="ECO:0000256" key="1">
    <source>
        <dbReference type="ARBA" id="ARBA00004123"/>
    </source>
</evidence>
<evidence type="ECO:0000256" key="11">
    <source>
        <dbReference type="PIRNR" id="PIRNR005719"/>
    </source>
</evidence>
<evidence type="ECO:0000256" key="12">
    <source>
        <dbReference type="SAM" id="Coils"/>
    </source>
</evidence>
<dbReference type="InterPro" id="IPR024704">
    <property type="entry name" value="SMC"/>
</dbReference>
<dbReference type="InterPro" id="IPR027120">
    <property type="entry name" value="Smc2_ABC"/>
</dbReference>
<keyword evidence="9 11" id="KW-0539">Nucleus</keyword>
<evidence type="ECO:0000256" key="3">
    <source>
        <dbReference type="ARBA" id="ARBA00022618"/>
    </source>
</evidence>
<dbReference type="PANTHER" id="PTHR43977">
    <property type="entry name" value="STRUCTURAL MAINTENANCE OF CHROMOSOMES PROTEIN 3"/>
    <property type="match status" value="1"/>
</dbReference>
<dbReference type="FunFam" id="1.20.1060.20:FF:000005">
    <property type="entry name" value="Structural maintenance of chromosomes 2"/>
    <property type="match status" value="1"/>
</dbReference>
<evidence type="ECO:0000313" key="15">
    <source>
        <dbReference type="Proteomes" id="UP001152799"/>
    </source>
</evidence>
<evidence type="ECO:0000256" key="4">
    <source>
        <dbReference type="ARBA" id="ARBA00022741"/>
    </source>
</evidence>
<evidence type="ECO:0000256" key="9">
    <source>
        <dbReference type="ARBA" id="ARBA00023242"/>
    </source>
</evidence>
<name>A0A9N9MSA2_9CUCU</name>
<dbReference type="Pfam" id="PF06470">
    <property type="entry name" value="SMC_hinge"/>
    <property type="match status" value="1"/>
</dbReference>
<keyword evidence="10" id="KW-0131">Cell cycle</keyword>
<dbReference type="Pfam" id="PF02463">
    <property type="entry name" value="SMC_N"/>
    <property type="match status" value="2"/>
</dbReference>
<comment type="similarity">
    <text evidence="2">Belongs to the SMC family. SMC2 subfamily.</text>
</comment>
<dbReference type="GO" id="GO:0005524">
    <property type="term" value="F:ATP binding"/>
    <property type="evidence" value="ECO:0007669"/>
    <property type="project" value="UniProtKB-KW"/>
</dbReference>
<dbReference type="GO" id="GO:0030261">
    <property type="term" value="P:chromosome condensation"/>
    <property type="evidence" value="ECO:0007669"/>
    <property type="project" value="UniProtKB-KW"/>
</dbReference>
<dbReference type="Gene3D" id="3.40.50.300">
    <property type="entry name" value="P-loop containing nucleotide triphosphate hydrolases"/>
    <property type="match status" value="2"/>
</dbReference>
<evidence type="ECO:0000256" key="7">
    <source>
        <dbReference type="ARBA" id="ARBA00023054"/>
    </source>
</evidence>
<keyword evidence="3" id="KW-0132">Cell division</keyword>
<dbReference type="OrthoDB" id="10255539at2759"/>
<dbReference type="PIRSF" id="PIRSF005719">
    <property type="entry name" value="SMC"/>
    <property type="match status" value="1"/>
</dbReference>
<evidence type="ECO:0000256" key="6">
    <source>
        <dbReference type="ARBA" id="ARBA00022840"/>
    </source>
</evidence>
<comment type="subcellular location">
    <subcellularLocation>
        <location evidence="1 11">Nucleus</location>
    </subcellularLocation>
</comment>
<dbReference type="SMART" id="SM00968">
    <property type="entry name" value="SMC_hinge"/>
    <property type="match status" value="1"/>
</dbReference>
<dbReference type="EMBL" id="OU892280">
    <property type="protein sequence ID" value="CAG9768040.1"/>
    <property type="molecule type" value="Genomic_DNA"/>
</dbReference>
<feature type="coiled-coil region" evidence="12">
    <location>
        <begin position="289"/>
        <end position="365"/>
    </location>
</feature>
<dbReference type="InterPro" id="IPR036277">
    <property type="entry name" value="SMC_hinge_sf"/>
</dbReference>
<keyword evidence="6" id="KW-0067">ATP-binding</keyword>
<dbReference type="Gene3D" id="1.20.1060.20">
    <property type="match status" value="1"/>
</dbReference>
<feature type="coiled-coil region" evidence="12">
    <location>
        <begin position="791"/>
        <end position="937"/>
    </location>
</feature>
<dbReference type="FunFam" id="3.40.50.300:FF:000385">
    <property type="entry name" value="Structural maintenance of chromosomes 2"/>
    <property type="match status" value="1"/>
</dbReference>
<evidence type="ECO:0000256" key="8">
    <source>
        <dbReference type="ARBA" id="ARBA00023067"/>
    </source>
</evidence>
<accession>A0A9N9MSA2</accession>
<dbReference type="InterPro" id="IPR003395">
    <property type="entry name" value="RecF/RecN/SMC_N"/>
</dbReference>
<feature type="domain" description="SMC hinge" evidence="13">
    <location>
        <begin position="520"/>
        <end position="640"/>
    </location>
</feature>
<dbReference type="GO" id="GO:0016887">
    <property type="term" value="F:ATP hydrolysis activity"/>
    <property type="evidence" value="ECO:0007669"/>
    <property type="project" value="InterPro"/>
</dbReference>
<gene>
    <name evidence="14" type="ORF">CEUTPL_LOCUS8591</name>
</gene>
<protein>
    <recommendedName>
        <fullName evidence="11">Structural maintenance of chromosomes protein</fullName>
    </recommendedName>
</protein>
<evidence type="ECO:0000256" key="10">
    <source>
        <dbReference type="ARBA" id="ARBA00023306"/>
    </source>
</evidence>
<evidence type="ECO:0000313" key="14">
    <source>
        <dbReference type="EMBL" id="CAG9768040.1"/>
    </source>
</evidence>
<reference evidence="14" key="1">
    <citation type="submission" date="2022-01" db="EMBL/GenBank/DDBJ databases">
        <authorList>
            <person name="King R."/>
        </authorList>
    </citation>
    <scope>NUCLEOTIDE SEQUENCE</scope>
</reference>
<feature type="coiled-coil region" evidence="12">
    <location>
        <begin position="395"/>
        <end position="502"/>
    </location>
</feature>
<evidence type="ECO:0000256" key="2">
    <source>
        <dbReference type="ARBA" id="ARBA00005231"/>
    </source>
</evidence>
<dbReference type="GO" id="GO:0005694">
    <property type="term" value="C:chromosome"/>
    <property type="evidence" value="ECO:0007669"/>
    <property type="project" value="InterPro"/>
</dbReference>
<dbReference type="SUPFAM" id="SSF52540">
    <property type="entry name" value="P-loop containing nucleoside triphosphate hydrolases"/>
    <property type="match status" value="1"/>
</dbReference>
<keyword evidence="15" id="KW-1185">Reference proteome</keyword>
<dbReference type="CDD" id="cd03273">
    <property type="entry name" value="ABC_SMC2_euk"/>
    <property type="match status" value="1"/>
</dbReference>
<evidence type="ECO:0000259" key="13">
    <source>
        <dbReference type="SMART" id="SM00968"/>
    </source>
</evidence>
<keyword evidence="4" id="KW-0547">Nucleotide-binding</keyword>
<dbReference type="GO" id="GO:0005634">
    <property type="term" value="C:nucleus"/>
    <property type="evidence" value="ECO:0007669"/>
    <property type="project" value="UniProtKB-SubCell"/>
</dbReference>
<dbReference type="GO" id="GO:0051301">
    <property type="term" value="P:cell division"/>
    <property type="evidence" value="ECO:0007669"/>
    <property type="project" value="UniProtKB-KW"/>
</dbReference>
<dbReference type="Proteomes" id="UP001152799">
    <property type="component" value="Chromosome 4"/>
</dbReference>
<sequence length="1170" mass="132939">MYIKSIVIDGFKSYGQRTEITGFDPLFNAITGLNGTGKSNILDSICFVLGISNLTHVRASTMQDLIFKSGQAGINKATVSITFDNRNPAQCPSGFEQTHEITITRQIALGGKNKYMINGINVTGKKIQDLFCSVQLNVNNPHFLIMQGRITKVLGMKAPEIMSMVEEAAGTKMYETKRQLTQKVIEKKDSKLAEFQAVINEELSPKLEKLKADREQYLEYQRIERELEHLLGVFQVWQFYEAERNYAIADEALKKGQQKITNIDTQIKENVKKAKTLDAEVENIAADTESEIYKELKNLEEQLKVKEKQEAKVNASVKAIKDNISTEVKKQKQLEKTVANDEKTLNAKENELSKVQSLFETLKENDRLDTEAYELSEKKFEAVCAGMEVNDQGEAETLAEQLMNAKEEASKASTESKQASMQLTFCENQLKAKQKDASTNSGDYEKDQVNLKKTEKEVAQLENSMKRINFSEERMTELQTRRRAVNHEIRNLTDQVERFQASRPYTSFQYRDPEPNFNKASVKGVVCKLFTLKDNIYATALETAAGGKLYNVVVDTDVTSKKLLQRGDLQNRTTFIPLNKIAARRMDQQTINYAQSLVGKENCQPAIALINYDSKVQTAMEFIFGDVFICKDIDVARKITFNDRIRKRCITLDGDSTDPYGTLSGGAKQKGDSILTLIGQIQVSEALLQQKEQELSQIDREMGPMNGAQEQYNAIKYKLDMAHHELNLIKQRLMNTTFARQQEEVEGLKTQIGELRAKVKSCLEIENKCSAKAKDLEVKMKDTSGYKEKRLKEAEADMKKAKAKADKSKKEWRQREQDYETLTLEIQELKKGIATVKEQIAATQENIRKLHEECEGASVGSNEAKEAVSEIQEQVKIIKSQMAEKNKERQGKIKKKEQLLSQNNELQLEIKKLTHELKDLSMTCKSLKHKEQEYEKKMSKNNIYLEKGKALSREEGLGMERKIKTNQERKNKLGRTINTQAQSMFEVEEKKFDEMMRKQKIVQADRRRLLKSMAELDKKKENALKIAYEQVSKDFGSIFNTLLPGANAKLIPLQTKNTLSGLEIKVSLGNVWKESLTELSGGQRSLAALSLILAMLLFKPAPLYILDEVDAALDLSHTQNIGNMLKSHFKKSQFIVVSLKDGMFNNANVLFRTKFVDGVSAVQRTENNRR</sequence>
<keyword evidence="8" id="KW-0226">DNA condensation</keyword>
<keyword evidence="7 12" id="KW-0175">Coiled coil</keyword>
<keyword evidence="5" id="KW-0498">Mitosis</keyword>
<dbReference type="Gene3D" id="3.30.70.1620">
    <property type="match status" value="1"/>
</dbReference>
<dbReference type="InterPro" id="IPR010935">
    <property type="entry name" value="SMC_hinge"/>
</dbReference>
<dbReference type="SUPFAM" id="SSF75553">
    <property type="entry name" value="Smc hinge domain"/>
    <property type="match status" value="1"/>
</dbReference>
<proteinExistence type="inferred from homology"/>
<dbReference type="InterPro" id="IPR027417">
    <property type="entry name" value="P-loop_NTPase"/>
</dbReference>
<organism evidence="14 15">
    <name type="scientific">Ceutorhynchus assimilis</name>
    <name type="common">cabbage seed weevil</name>
    <dbReference type="NCBI Taxonomy" id="467358"/>
    <lineage>
        <taxon>Eukaryota</taxon>
        <taxon>Metazoa</taxon>
        <taxon>Ecdysozoa</taxon>
        <taxon>Arthropoda</taxon>
        <taxon>Hexapoda</taxon>
        <taxon>Insecta</taxon>
        <taxon>Pterygota</taxon>
        <taxon>Neoptera</taxon>
        <taxon>Endopterygota</taxon>
        <taxon>Coleoptera</taxon>
        <taxon>Polyphaga</taxon>
        <taxon>Cucujiformia</taxon>
        <taxon>Curculionidae</taxon>
        <taxon>Ceutorhynchinae</taxon>
        <taxon>Ceutorhynchus</taxon>
    </lineage>
</organism>